<gene>
    <name evidence="1" type="ORF">E0Y62_25505</name>
</gene>
<dbReference type="OrthoDB" id="2888528at2"/>
<proteinExistence type="predicted"/>
<organism evidence="1 2">
    <name type="scientific">Cytobacillus praedii</name>
    <dbReference type="NCBI Taxonomy" id="1742358"/>
    <lineage>
        <taxon>Bacteria</taxon>
        <taxon>Bacillati</taxon>
        <taxon>Bacillota</taxon>
        <taxon>Bacilli</taxon>
        <taxon>Bacillales</taxon>
        <taxon>Bacillaceae</taxon>
        <taxon>Cytobacillus</taxon>
    </lineage>
</organism>
<name>A0A4R1AU24_9BACI</name>
<accession>A0A4R1AU24</accession>
<evidence type="ECO:0000313" key="1">
    <source>
        <dbReference type="EMBL" id="TCJ01141.1"/>
    </source>
</evidence>
<sequence length="114" mass="13672">MKILKLTDKVYNQYRENVRGNEHITLDQAVRKLSRNVQLVEEVAPERIKRHLLSVTYSYGNLDIRVLFGTIVSIINHKGEASDWKFPKRRYIELTKEYQIDDDKFNTKRTYNKR</sequence>
<reference evidence="1 2" key="1">
    <citation type="submission" date="2019-03" db="EMBL/GenBank/DDBJ databases">
        <authorList>
            <person name="Jensen L."/>
            <person name="Storgaard J."/>
            <person name="Sulaj E."/>
            <person name="Schramm A."/>
            <person name="Marshall I.P.G."/>
        </authorList>
    </citation>
    <scope>NUCLEOTIDE SEQUENCE [LARGE SCALE GENOMIC DNA]</scope>
    <source>
        <strain evidence="1 2">2017H2G3</strain>
    </source>
</reference>
<dbReference type="Proteomes" id="UP000293846">
    <property type="component" value="Unassembled WGS sequence"/>
</dbReference>
<dbReference type="RefSeq" id="WP_131239261.1">
    <property type="nucleotide sequence ID" value="NZ_SJTH01000079.1"/>
</dbReference>
<dbReference type="AlphaFoldDB" id="A0A4R1AU24"/>
<protein>
    <submittedName>
        <fullName evidence="1">Uncharacterized protein</fullName>
    </submittedName>
</protein>
<evidence type="ECO:0000313" key="2">
    <source>
        <dbReference type="Proteomes" id="UP000293846"/>
    </source>
</evidence>
<keyword evidence="2" id="KW-1185">Reference proteome</keyword>
<comment type="caution">
    <text evidence="1">The sequence shown here is derived from an EMBL/GenBank/DDBJ whole genome shotgun (WGS) entry which is preliminary data.</text>
</comment>
<dbReference type="EMBL" id="SJTH01000079">
    <property type="protein sequence ID" value="TCJ01141.1"/>
    <property type="molecule type" value="Genomic_DNA"/>
</dbReference>